<keyword evidence="1" id="KW-0813">Transport</keyword>
<comment type="caution">
    <text evidence="7">The sequence shown here is derived from an EMBL/GenBank/DDBJ whole genome shotgun (WGS) entry which is preliminary data.</text>
</comment>
<keyword evidence="5" id="KW-0406">Ion transport</keyword>
<evidence type="ECO:0000313" key="8">
    <source>
        <dbReference type="Proteomes" id="UP000661006"/>
    </source>
</evidence>
<keyword evidence="3 7" id="KW-0067">ATP-binding</keyword>
<evidence type="ECO:0000256" key="4">
    <source>
        <dbReference type="ARBA" id="ARBA00022906"/>
    </source>
</evidence>
<dbReference type="InterPro" id="IPR017871">
    <property type="entry name" value="ABC_transporter-like_CS"/>
</dbReference>
<sequence>MAHPDNLFLDGVTLCAGHKIILDHATLTVPITGMTLLAGRNGSGKSTFLKACLGLVRLQNGVLLVKGQPPETACKQIGYMPQGLNDAALMIPAISHVMAAMNGAQWGVSLPSRSRRENAERLLALTGALSFARRPLGLLSGGERQRVCLAQALTDNPKTLLLDEPLAALDHEAQHQIVSLLDTLTRELGISILMTSHETEALDGKVSRILKLENGSLHV</sequence>
<dbReference type="PROSITE" id="PS00211">
    <property type="entry name" value="ABC_TRANSPORTER_1"/>
    <property type="match status" value="1"/>
</dbReference>
<reference evidence="7" key="2">
    <citation type="submission" date="2020-11" db="EMBL/GenBank/DDBJ databases">
        <title>Description of novel Gluconobacter species.</title>
        <authorList>
            <person name="Cleenwerck I."/>
            <person name="Cnockaert M."/>
            <person name="Borremans W."/>
            <person name="Wieme A.D."/>
            <person name="De Vuyst L."/>
            <person name="Vandamme P."/>
        </authorList>
    </citation>
    <scope>NUCLEOTIDE SEQUENCE</scope>
    <source>
        <strain evidence="7">R71697</strain>
    </source>
</reference>
<proteinExistence type="predicted"/>
<dbReference type="InterPro" id="IPR027417">
    <property type="entry name" value="P-loop_NTPase"/>
</dbReference>
<evidence type="ECO:0000313" key="7">
    <source>
        <dbReference type="EMBL" id="MBF0870017.1"/>
    </source>
</evidence>
<keyword evidence="2" id="KW-0547">Nucleotide-binding</keyword>
<dbReference type="InterPro" id="IPR003593">
    <property type="entry name" value="AAA+_ATPase"/>
</dbReference>
<dbReference type="Gene3D" id="3.40.50.300">
    <property type="entry name" value="P-loop containing nucleotide triphosphate hydrolases"/>
    <property type="match status" value="1"/>
</dbReference>
<dbReference type="PANTHER" id="PTHR42734">
    <property type="entry name" value="METAL TRANSPORT SYSTEM ATP-BINDING PROTEIN TM_0124-RELATED"/>
    <property type="match status" value="1"/>
</dbReference>
<dbReference type="GO" id="GO:0016887">
    <property type="term" value="F:ATP hydrolysis activity"/>
    <property type="evidence" value="ECO:0007669"/>
    <property type="project" value="InterPro"/>
</dbReference>
<dbReference type="PROSITE" id="PS50893">
    <property type="entry name" value="ABC_TRANSPORTER_2"/>
    <property type="match status" value="1"/>
</dbReference>
<feature type="domain" description="ABC transporter" evidence="6">
    <location>
        <begin position="7"/>
        <end position="219"/>
    </location>
</feature>
<dbReference type="InterPro" id="IPR003439">
    <property type="entry name" value="ABC_transporter-like_ATP-bd"/>
</dbReference>
<evidence type="ECO:0000256" key="2">
    <source>
        <dbReference type="ARBA" id="ARBA00022741"/>
    </source>
</evidence>
<name>A0A9Q2IUC7_GLUJA</name>
<evidence type="ECO:0000259" key="6">
    <source>
        <dbReference type="PROSITE" id="PS50893"/>
    </source>
</evidence>
<organism evidence="7 8">
    <name type="scientific">Gluconobacter japonicus</name>
    <dbReference type="NCBI Taxonomy" id="376620"/>
    <lineage>
        <taxon>Bacteria</taxon>
        <taxon>Pseudomonadati</taxon>
        <taxon>Pseudomonadota</taxon>
        <taxon>Alphaproteobacteria</taxon>
        <taxon>Acetobacterales</taxon>
        <taxon>Acetobacteraceae</taxon>
        <taxon>Gluconobacter</taxon>
    </lineage>
</organism>
<protein>
    <submittedName>
        <fullName evidence="7">ATP-binding cassette domain-containing protein</fullName>
    </submittedName>
</protein>
<evidence type="ECO:0000256" key="5">
    <source>
        <dbReference type="ARBA" id="ARBA00023065"/>
    </source>
</evidence>
<reference evidence="7" key="1">
    <citation type="submission" date="2020-04" db="EMBL/GenBank/DDBJ databases">
        <authorList>
            <person name="Sombolestani A."/>
        </authorList>
    </citation>
    <scope>NUCLEOTIDE SEQUENCE</scope>
    <source>
        <strain evidence="7">R71697</strain>
    </source>
</reference>
<dbReference type="GO" id="GO:0006829">
    <property type="term" value="P:zinc ion transport"/>
    <property type="evidence" value="ECO:0007669"/>
    <property type="project" value="UniProtKB-KW"/>
</dbReference>
<dbReference type="Pfam" id="PF00005">
    <property type="entry name" value="ABC_tran"/>
    <property type="match status" value="1"/>
</dbReference>
<dbReference type="SMART" id="SM00382">
    <property type="entry name" value="AAA"/>
    <property type="match status" value="1"/>
</dbReference>
<dbReference type="AlphaFoldDB" id="A0A9Q2IUC7"/>
<dbReference type="SUPFAM" id="SSF52540">
    <property type="entry name" value="P-loop containing nucleoside triphosphate hydrolases"/>
    <property type="match status" value="1"/>
</dbReference>
<gene>
    <name evidence="7" type="ORF">HKD32_03970</name>
</gene>
<keyword evidence="4" id="KW-0864">Zinc transport</keyword>
<evidence type="ECO:0000256" key="1">
    <source>
        <dbReference type="ARBA" id="ARBA00022448"/>
    </source>
</evidence>
<dbReference type="Proteomes" id="UP000661006">
    <property type="component" value="Unassembled WGS sequence"/>
</dbReference>
<dbReference type="GeneID" id="81473840"/>
<accession>A0A9Q2IUC7</accession>
<evidence type="ECO:0000256" key="3">
    <source>
        <dbReference type="ARBA" id="ARBA00022840"/>
    </source>
</evidence>
<dbReference type="RefSeq" id="WP_061931247.1">
    <property type="nucleotide sequence ID" value="NZ_JABCQN010000002.1"/>
</dbReference>
<keyword evidence="4" id="KW-0862">Zinc</keyword>
<dbReference type="EMBL" id="JABCQN010000002">
    <property type="protein sequence ID" value="MBF0870017.1"/>
    <property type="molecule type" value="Genomic_DNA"/>
</dbReference>
<dbReference type="GO" id="GO:0005524">
    <property type="term" value="F:ATP binding"/>
    <property type="evidence" value="ECO:0007669"/>
    <property type="project" value="UniProtKB-KW"/>
</dbReference>
<dbReference type="InterPro" id="IPR050153">
    <property type="entry name" value="Metal_Ion_Import_ABC"/>
</dbReference>